<organism evidence="1 2">
    <name type="scientific">Smallanthus sonchifolius</name>
    <dbReference type="NCBI Taxonomy" id="185202"/>
    <lineage>
        <taxon>Eukaryota</taxon>
        <taxon>Viridiplantae</taxon>
        <taxon>Streptophyta</taxon>
        <taxon>Embryophyta</taxon>
        <taxon>Tracheophyta</taxon>
        <taxon>Spermatophyta</taxon>
        <taxon>Magnoliopsida</taxon>
        <taxon>eudicotyledons</taxon>
        <taxon>Gunneridae</taxon>
        <taxon>Pentapetalae</taxon>
        <taxon>asterids</taxon>
        <taxon>campanulids</taxon>
        <taxon>Asterales</taxon>
        <taxon>Asteraceae</taxon>
        <taxon>Asteroideae</taxon>
        <taxon>Heliantheae alliance</taxon>
        <taxon>Millerieae</taxon>
        <taxon>Smallanthus</taxon>
    </lineage>
</organism>
<comment type="caution">
    <text evidence="1">The sequence shown here is derived from an EMBL/GenBank/DDBJ whole genome shotgun (WGS) entry which is preliminary data.</text>
</comment>
<reference evidence="2" key="1">
    <citation type="journal article" date="2022" name="Mol. Ecol. Resour.">
        <title>The genomes of chicory, endive, great burdock and yacon provide insights into Asteraceae palaeo-polyploidization history and plant inulin production.</title>
        <authorList>
            <person name="Fan W."/>
            <person name="Wang S."/>
            <person name="Wang H."/>
            <person name="Wang A."/>
            <person name="Jiang F."/>
            <person name="Liu H."/>
            <person name="Zhao H."/>
            <person name="Xu D."/>
            <person name="Zhang Y."/>
        </authorList>
    </citation>
    <scope>NUCLEOTIDE SEQUENCE [LARGE SCALE GENOMIC DNA]</scope>
    <source>
        <strain evidence="2">cv. Yunnan</strain>
    </source>
</reference>
<gene>
    <name evidence="1" type="ORF">L1987_60010</name>
</gene>
<dbReference type="EMBL" id="CM042037">
    <property type="protein sequence ID" value="KAI3742330.1"/>
    <property type="molecule type" value="Genomic_DNA"/>
</dbReference>
<protein>
    <submittedName>
        <fullName evidence="1">Uncharacterized protein</fullName>
    </submittedName>
</protein>
<reference evidence="1 2" key="2">
    <citation type="journal article" date="2022" name="Mol. Ecol. Resour.">
        <title>The genomes of chicory, endive, great burdock and yacon provide insights into Asteraceae paleo-polyploidization history and plant inulin production.</title>
        <authorList>
            <person name="Fan W."/>
            <person name="Wang S."/>
            <person name="Wang H."/>
            <person name="Wang A."/>
            <person name="Jiang F."/>
            <person name="Liu H."/>
            <person name="Zhao H."/>
            <person name="Xu D."/>
            <person name="Zhang Y."/>
        </authorList>
    </citation>
    <scope>NUCLEOTIDE SEQUENCE [LARGE SCALE GENOMIC DNA]</scope>
    <source>
        <strain evidence="2">cv. Yunnan</strain>
        <tissue evidence="1">Leaves</tissue>
    </source>
</reference>
<dbReference type="Proteomes" id="UP001056120">
    <property type="component" value="Linkage Group LG20"/>
</dbReference>
<accession>A0ACB9D743</accession>
<evidence type="ECO:0000313" key="1">
    <source>
        <dbReference type="EMBL" id="KAI3742330.1"/>
    </source>
</evidence>
<keyword evidence="2" id="KW-1185">Reference proteome</keyword>
<name>A0ACB9D743_9ASTR</name>
<proteinExistence type="predicted"/>
<evidence type="ECO:0000313" key="2">
    <source>
        <dbReference type="Proteomes" id="UP001056120"/>
    </source>
</evidence>
<sequence length="81" mass="9948">MKWFLVWLEMQQDTIRKTVIIARHFIFFRIGDERLAMEATIYLVKSLAERFLLSVLKRFVQRKEKWVILQRLGIPRLQQKE</sequence>